<comment type="catalytic activity">
    <reaction evidence="3 4">
        <text>holo-[ACP] + malonyl-CoA = malonyl-[ACP] + CoA</text>
        <dbReference type="Rhea" id="RHEA:41792"/>
        <dbReference type="Rhea" id="RHEA-COMP:9623"/>
        <dbReference type="Rhea" id="RHEA-COMP:9685"/>
        <dbReference type="ChEBI" id="CHEBI:57287"/>
        <dbReference type="ChEBI" id="CHEBI:57384"/>
        <dbReference type="ChEBI" id="CHEBI:64479"/>
        <dbReference type="ChEBI" id="CHEBI:78449"/>
        <dbReference type="EC" id="2.3.1.39"/>
    </reaction>
</comment>
<feature type="domain" description="Malonyl-CoA:ACP transacylase (MAT)" evidence="6">
    <location>
        <begin position="7"/>
        <end position="306"/>
    </location>
</feature>
<dbReference type="InterPro" id="IPR001227">
    <property type="entry name" value="Ac_transferase_dom_sf"/>
</dbReference>
<dbReference type="SUPFAM" id="SSF52151">
    <property type="entry name" value="FabD/lysophospholipase-like"/>
    <property type="match status" value="1"/>
</dbReference>
<dbReference type="Pfam" id="PF00698">
    <property type="entry name" value="Acyl_transf_1"/>
    <property type="match status" value="1"/>
</dbReference>
<keyword evidence="8" id="KW-1185">Reference proteome</keyword>
<dbReference type="EC" id="2.3.1.39" evidence="4"/>
<evidence type="ECO:0000256" key="5">
    <source>
        <dbReference type="PIRSR" id="PIRSR000446-1"/>
    </source>
</evidence>
<name>A0A1M6LFU3_9FIRM</name>
<evidence type="ECO:0000256" key="1">
    <source>
        <dbReference type="ARBA" id="ARBA00022679"/>
    </source>
</evidence>
<dbReference type="PANTHER" id="PTHR42681">
    <property type="entry name" value="MALONYL-COA-ACYL CARRIER PROTEIN TRANSACYLASE, MITOCHONDRIAL"/>
    <property type="match status" value="1"/>
</dbReference>
<dbReference type="FunFam" id="3.30.70.250:FF:000001">
    <property type="entry name" value="Malonyl CoA-acyl carrier protein transacylase"/>
    <property type="match status" value="1"/>
</dbReference>
<dbReference type="Proteomes" id="UP000184082">
    <property type="component" value="Unassembled WGS sequence"/>
</dbReference>
<dbReference type="EMBL" id="FRAJ01000003">
    <property type="protein sequence ID" value="SHJ69935.1"/>
    <property type="molecule type" value="Genomic_DNA"/>
</dbReference>
<dbReference type="Gene3D" id="3.40.366.10">
    <property type="entry name" value="Malonyl-Coenzyme A Acyl Carrier Protein, domain 2"/>
    <property type="match status" value="1"/>
</dbReference>
<dbReference type="AlphaFoldDB" id="A0A1M6LFU3"/>
<dbReference type="RefSeq" id="WP_072965510.1">
    <property type="nucleotide sequence ID" value="NZ_FRAJ01000003.1"/>
</dbReference>
<proteinExistence type="inferred from homology"/>
<dbReference type="InterPro" id="IPR014043">
    <property type="entry name" value="Acyl_transferase_dom"/>
</dbReference>
<dbReference type="GO" id="GO:0005829">
    <property type="term" value="C:cytosol"/>
    <property type="evidence" value="ECO:0007669"/>
    <property type="project" value="TreeGrafter"/>
</dbReference>
<dbReference type="SMART" id="SM00827">
    <property type="entry name" value="PKS_AT"/>
    <property type="match status" value="1"/>
</dbReference>
<evidence type="ECO:0000256" key="4">
    <source>
        <dbReference type="PIRNR" id="PIRNR000446"/>
    </source>
</evidence>
<gene>
    <name evidence="7" type="ORF">SAMN02745883_00188</name>
</gene>
<evidence type="ECO:0000259" key="6">
    <source>
        <dbReference type="SMART" id="SM00827"/>
    </source>
</evidence>
<feature type="active site" evidence="5">
    <location>
        <position position="91"/>
    </location>
</feature>
<dbReference type="NCBIfam" id="TIGR00128">
    <property type="entry name" value="fabD"/>
    <property type="match status" value="1"/>
</dbReference>
<dbReference type="PIRSF" id="PIRSF000446">
    <property type="entry name" value="Mct"/>
    <property type="match status" value="1"/>
</dbReference>
<dbReference type="GO" id="GO:0006633">
    <property type="term" value="P:fatty acid biosynthetic process"/>
    <property type="evidence" value="ECO:0007669"/>
    <property type="project" value="TreeGrafter"/>
</dbReference>
<evidence type="ECO:0000313" key="7">
    <source>
        <dbReference type="EMBL" id="SHJ69935.1"/>
    </source>
</evidence>
<keyword evidence="2 4" id="KW-0012">Acyltransferase</keyword>
<evidence type="ECO:0000256" key="2">
    <source>
        <dbReference type="ARBA" id="ARBA00023315"/>
    </source>
</evidence>
<feature type="active site" evidence="5">
    <location>
        <position position="200"/>
    </location>
</feature>
<sequence>MGKIAFVFPGQGAQYVGMGRELVDNFEVADKIFEKASSAIGYDMKKLCFEGPEEELKKTENTQPAILTASIAVYEVLKEKGIFPDVVAGLSLGEYSALVAAGVIDFKDAVRVVKLRGKYMQEEVPIGVGTMAAFIGLEREKVLEACEKASEVGIVEPANFNSPVQIVISGEVKAVERAVEIGKELGAKKAVILNVSAPFHSSMLKGAGEKLAKELDNIELSNFNIPVVANVTADYYKSIESVKELLIRQVSSPVLWEDSVKKMIEDGVDTFIEAGPGKALSGFIKRISKKVTILNVEDIASLEKTIKSLTK</sequence>
<evidence type="ECO:0000313" key="8">
    <source>
        <dbReference type="Proteomes" id="UP000184082"/>
    </source>
</evidence>
<dbReference type="STRING" id="1121266.SAMN02745883_00188"/>
<protein>
    <recommendedName>
        <fullName evidence="4">Malonyl CoA-acyl carrier protein transacylase</fullName>
        <ecNumber evidence="4">2.3.1.39</ecNumber>
    </recommendedName>
</protein>
<reference evidence="7 8" key="1">
    <citation type="submission" date="2016-11" db="EMBL/GenBank/DDBJ databases">
        <authorList>
            <person name="Jaros S."/>
            <person name="Januszkiewicz K."/>
            <person name="Wedrychowicz H."/>
        </authorList>
    </citation>
    <scope>NUCLEOTIDE SEQUENCE [LARGE SCALE GENOMIC DNA]</scope>
    <source>
        <strain evidence="7 8">DSM 14501</strain>
    </source>
</reference>
<evidence type="ECO:0000256" key="3">
    <source>
        <dbReference type="ARBA" id="ARBA00048462"/>
    </source>
</evidence>
<dbReference type="InterPro" id="IPR024925">
    <property type="entry name" value="Malonyl_CoA-ACP_transAc"/>
</dbReference>
<dbReference type="InterPro" id="IPR004410">
    <property type="entry name" value="Malonyl_CoA-ACP_transAc_FabD"/>
</dbReference>
<dbReference type="GO" id="GO:0004314">
    <property type="term" value="F:[acyl-carrier-protein] S-malonyltransferase activity"/>
    <property type="evidence" value="ECO:0007669"/>
    <property type="project" value="UniProtKB-EC"/>
</dbReference>
<dbReference type="InterPro" id="IPR050858">
    <property type="entry name" value="Mal-CoA-ACP_Trans/PKS_FabD"/>
</dbReference>
<dbReference type="InterPro" id="IPR016035">
    <property type="entry name" value="Acyl_Trfase/lysoPLipase"/>
</dbReference>
<accession>A0A1M6LFU3</accession>
<organism evidence="7 8">
    <name type="scientific">Caminicella sporogenes DSM 14501</name>
    <dbReference type="NCBI Taxonomy" id="1121266"/>
    <lineage>
        <taxon>Bacteria</taxon>
        <taxon>Bacillati</taxon>
        <taxon>Bacillota</taxon>
        <taxon>Clostridia</taxon>
        <taxon>Peptostreptococcales</taxon>
        <taxon>Caminicellaceae</taxon>
        <taxon>Caminicella</taxon>
    </lineage>
</organism>
<dbReference type="PANTHER" id="PTHR42681:SF1">
    <property type="entry name" value="MALONYL-COA-ACYL CARRIER PROTEIN TRANSACYLASE, MITOCHONDRIAL"/>
    <property type="match status" value="1"/>
</dbReference>
<dbReference type="SUPFAM" id="SSF55048">
    <property type="entry name" value="Probable ACP-binding domain of malonyl-CoA ACP transacylase"/>
    <property type="match status" value="1"/>
</dbReference>
<comment type="similarity">
    <text evidence="4">Belongs to the fabD family.</text>
</comment>
<keyword evidence="1 4" id="KW-0808">Transferase</keyword>
<dbReference type="InterPro" id="IPR016036">
    <property type="entry name" value="Malonyl_transacylase_ACP-bd"/>
</dbReference>
<dbReference type="Gene3D" id="3.30.70.250">
    <property type="entry name" value="Malonyl-CoA ACP transacylase, ACP-binding"/>
    <property type="match status" value="1"/>
</dbReference>